<reference evidence="2 3" key="1">
    <citation type="journal article" date="2016" name="Nat. Commun.">
        <title>Thousands of microbial genomes shed light on interconnected biogeochemical processes in an aquifer system.</title>
        <authorList>
            <person name="Anantharaman K."/>
            <person name="Brown C.T."/>
            <person name="Hug L.A."/>
            <person name="Sharon I."/>
            <person name="Castelle C.J."/>
            <person name="Probst A.J."/>
            <person name="Thomas B.C."/>
            <person name="Singh A."/>
            <person name="Wilkins M.J."/>
            <person name="Karaoz U."/>
            <person name="Brodie E.L."/>
            <person name="Williams K.H."/>
            <person name="Hubbard S.S."/>
            <person name="Banfield J.F."/>
        </authorList>
    </citation>
    <scope>NUCLEOTIDE SEQUENCE [LARGE SCALE GENOMIC DNA]</scope>
</reference>
<evidence type="ECO:0000313" key="2">
    <source>
        <dbReference type="EMBL" id="OGI48964.1"/>
    </source>
</evidence>
<evidence type="ECO:0000256" key="1">
    <source>
        <dbReference type="SAM" id="SignalP"/>
    </source>
</evidence>
<dbReference type="Pfam" id="PF05494">
    <property type="entry name" value="MlaC"/>
    <property type="match status" value="1"/>
</dbReference>
<evidence type="ECO:0008006" key="4">
    <source>
        <dbReference type="Google" id="ProtNLM"/>
    </source>
</evidence>
<keyword evidence="1" id="KW-0732">Signal</keyword>
<dbReference type="InterPro" id="IPR042245">
    <property type="entry name" value="Tgt2/MlaC_sf"/>
</dbReference>
<protein>
    <recommendedName>
        <fullName evidence="4">Toluene tolerance protein</fullName>
    </recommendedName>
</protein>
<proteinExistence type="predicted"/>
<dbReference type="AlphaFoldDB" id="A0A1F6TUZ9"/>
<dbReference type="PANTHER" id="PTHR36573">
    <property type="entry name" value="INTERMEMBRANE PHOSPHOLIPID TRANSPORT SYSTEM BINDING PROTEIN MLAC"/>
    <property type="match status" value="1"/>
</dbReference>
<feature type="chain" id="PRO_5009526855" description="Toluene tolerance protein" evidence="1">
    <location>
        <begin position="22"/>
        <end position="218"/>
    </location>
</feature>
<evidence type="ECO:0000313" key="3">
    <source>
        <dbReference type="Proteomes" id="UP000178885"/>
    </source>
</evidence>
<comment type="caution">
    <text evidence="2">The sequence shown here is derived from an EMBL/GenBank/DDBJ whole genome shotgun (WGS) entry which is preliminary data.</text>
</comment>
<dbReference type="PIRSF" id="PIRSF004649">
    <property type="entry name" value="MlaC"/>
    <property type="match status" value="1"/>
</dbReference>
<dbReference type="EMBL" id="MFSU01000013">
    <property type="protein sequence ID" value="OGI48964.1"/>
    <property type="molecule type" value="Genomic_DNA"/>
</dbReference>
<feature type="signal peptide" evidence="1">
    <location>
        <begin position="1"/>
        <end position="21"/>
    </location>
</feature>
<dbReference type="Gene3D" id="3.10.450.710">
    <property type="entry name" value="Tgt2/MlaC"/>
    <property type="match status" value="1"/>
</dbReference>
<sequence>MKRLVPILLALIALVPGPARSETAPDVLVRQNTDEIIARIKANKDAYAKDHKKLYAMVDELVLPHFDFRAMAKLVLAQSWREANEDQRARFVVEFRDLLVRTYSTALLKYNKEEIIHLPYKGPIDDKTAVVKTEVKQAAGGPNIPLEYNFYLKDAAWKVYDVKIDGVSLVTNYRSTYAERIRNRGLDALIASLAEDNRAGKVDKPIAPLSGAASKGAK</sequence>
<dbReference type="STRING" id="1817760.A2151_08795"/>
<accession>A0A1F6TUZ9</accession>
<dbReference type="InterPro" id="IPR008869">
    <property type="entry name" value="MlaC/ttg2D"/>
</dbReference>
<organism evidence="2 3">
    <name type="scientific">Candidatus Muproteobacteria bacterium RBG_16_65_34</name>
    <dbReference type="NCBI Taxonomy" id="1817760"/>
    <lineage>
        <taxon>Bacteria</taxon>
        <taxon>Pseudomonadati</taxon>
        <taxon>Pseudomonadota</taxon>
        <taxon>Candidatus Muproteobacteria</taxon>
    </lineage>
</organism>
<name>A0A1F6TUZ9_9PROT</name>
<gene>
    <name evidence="2" type="ORF">A2151_08795</name>
</gene>
<dbReference type="PANTHER" id="PTHR36573:SF1">
    <property type="entry name" value="INTERMEMBRANE PHOSPHOLIPID TRANSPORT SYSTEM BINDING PROTEIN MLAC"/>
    <property type="match status" value="1"/>
</dbReference>
<dbReference type="Proteomes" id="UP000178885">
    <property type="component" value="Unassembled WGS sequence"/>
</dbReference>